<dbReference type="AlphaFoldDB" id="A0A1G4IZW2"/>
<organism evidence="3 4">
    <name type="scientific">Lachancea dasiensis</name>
    <dbReference type="NCBI Taxonomy" id="1072105"/>
    <lineage>
        <taxon>Eukaryota</taxon>
        <taxon>Fungi</taxon>
        <taxon>Dikarya</taxon>
        <taxon>Ascomycota</taxon>
        <taxon>Saccharomycotina</taxon>
        <taxon>Saccharomycetes</taxon>
        <taxon>Saccharomycetales</taxon>
        <taxon>Saccharomycetaceae</taxon>
        <taxon>Lachancea</taxon>
    </lineage>
</organism>
<feature type="transmembrane region" description="Helical" evidence="2">
    <location>
        <begin position="221"/>
        <end position="243"/>
    </location>
</feature>
<evidence type="ECO:0000313" key="3">
    <source>
        <dbReference type="EMBL" id="SCU82595.1"/>
    </source>
</evidence>
<proteinExistence type="predicted"/>
<evidence type="ECO:0000256" key="2">
    <source>
        <dbReference type="SAM" id="Phobius"/>
    </source>
</evidence>
<keyword evidence="2" id="KW-0472">Membrane</keyword>
<dbReference type="EMBL" id="LT598459">
    <property type="protein sequence ID" value="SCU82595.1"/>
    <property type="molecule type" value="Genomic_DNA"/>
</dbReference>
<dbReference type="PANTHER" id="PTHR31735:SF1">
    <property type="entry name" value="VACUOLAR MEMBRANE PROTEIN YPL162C"/>
    <property type="match status" value="1"/>
</dbReference>
<dbReference type="GO" id="GO:0016020">
    <property type="term" value="C:membrane"/>
    <property type="evidence" value="ECO:0007669"/>
    <property type="project" value="TreeGrafter"/>
</dbReference>
<gene>
    <name evidence="3" type="ORF">LADA_0C06612G</name>
</gene>
<dbReference type="PANTHER" id="PTHR31735">
    <property type="entry name" value="VACUOLAR MEMBRANE PROTEIN YPL162C"/>
    <property type="match status" value="1"/>
</dbReference>
<name>A0A1G4IZW2_9SACH</name>
<accession>A0A1G4IZW2</accession>
<sequence>MSLGDDESCQLLGPVSLFIQSAMGLLAIGGVLLKRRYETPKRRWRVWLFDIGKQVLGSLILHFLNVGISILKQDDQSSIKQLLYQDDGDDSGGDQCDWYFLNLLMDTTLGTLVLWWFLTMLERGFAKLGVEGIESGNYYAEDVKPPAGEDNDDRERFSSHDSFSPPQHREPLFSAFLKQLAVYVCGLSLTKLCVFFILTYFEVVAVWFADLALGWSNPWPNFQVFLVMFVFPVLLNCFQYFCVDSIIKLHPKTMSSSERENFEYIYNDPDNAIGRKRRKNDYGATC</sequence>
<feature type="transmembrane region" description="Helical" evidence="2">
    <location>
        <begin position="54"/>
        <end position="71"/>
    </location>
</feature>
<feature type="transmembrane region" description="Helical" evidence="2">
    <location>
        <begin position="98"/>
        <end position="118"/>
    </location>
</feature>
<evidence type="ECO:0000256" key="1">
    <source>
        <dbReference type="SAM" id="MobiDB-lite"/>
    </source>
</evidence>
<feature type="transmembrane region" description="Helical" evidence="2">
    <location>
        <begin position="12"/>
        <end position="33"/>
    </location>
</feature>
<dbReference type="InterPro" id="IPR022127">
    <property type="entry name" value="STIMATE/YPL162C"/>
</dbReference>
<feature type="region of interest" description="Disordered" evidence="1">
    <location>
        <begin position="141"/>
        <end position="166"/>
    </location>
</feature>
<feature type="transmembrane region" description="Helical" evidence="2">
    <location>
        <begin position="180"/>
        <end position="201"/>
    </location>
</feature>
<keyword evidence="2" id="KW-1133">Transmembrane helix</keyword>
<dbReference type="OrthoDB" id="431202at2759"/>
<keyword evidence="2" id="KW-0812">Transmembrane</keyword>
<dbReference type="Proteomes" id="UP000190274">
    <property type="component" value="Chromosome C"/>
</dbReference>
<reference evidence="4" key="1">
    <citation type="submission" date="2016-03" db="EMBL/GenBank/DDBJ databases">
        <authorList>
            <person name="Devillers H."/>
        </authorList>
    </citation>
    <scope>NUCLEOTIDE SEQUENCE [LARGE SCALE GENOMIC DNA]</scope>
</reference>
<protein>
    <submittedName>
        <fullName evidence="3">LADA_0C06612g1_1</fullName>
    </submittedName>
</protein>
<dbReference type="Pfam" id="PF12400">
    <property type="entry name" value="STIMATE"/>
    <property type="match status" value="1"/>
</dbReference>
<dbReference type="STRING" id="1266660.A0A1G4IZW2"/>
<evidence type="ECO:0000313" key="4">
    <source>
        <dbReference type="Proteomes" id="UP000190274"/>
    </source>
</evidence>
<keyword evidence="4" id="KW-1185">Reference proteome</keyword>